<dbReference type="InterPro" id="IPR032870">
    <property type="entry name" value="ALKBH7-like"/>
</dbReference>
<evidence type="ECO:0000313" key="3">
    <source>
        <dbReference type="EMBL" id="OCH94483.1"/>
    </source>
</evidence>
<dbReference type="Gene3D" id="2.60.120.590">
    <property type="entry name" value="Alpha-ketoglutarate-dependent dioxygenase AlkB-like"/>
    <property type="match status" value="1"/>
</dbReference>
<sequence length="428" mass="45566">MHARNGVDRKRKRVLDEEPEIVLPELRPTKVSKNDATDDHGPHDTQPTRHGLSIITDPDTLVRMHADRTDVTADDLGSPVPLASDGSLDSLFDECSTSQPSSHPAMVDTSLGSFQRPALQGGGASSPSIFSDLDSLFDGPSTLSTNTSSEPFSSHQSSCDVSVALTPAQRSAPCIPGLFFDPALRLPDELAAKVMAACMRTYFEGTDANQIMLFERAGSSTAMSPLGSSVLGTASTSGLPHFLTSLLGTLSELLRTLLPPTTHALLFPAPGTQKWARQAIVNLYHPGAGIAPHVDLLGRFGDGIVGVSLGAGCAMRFERVRCGASGGTVLRESTSEGKVREDDDDDDDACAVYLPEGSVIVLSEEARYEWTHGIQKRTEDLVEDEDRRGCSWIPRGTRLSITFRWLLPGADVVGGPAVSAACDTVDGL</sequence>
<evidence type="ECO:0000313" key="4">
    <source>
        <dbReference type="Proteomes" id="UP000250043"/>
    </source>
</evidence>
<dbReference type="PANTHER" id="PTHR21052">
    <property type="entry name" value="SPERMATOGENESIS ASSOCIATED 11-RELATED"/>
    <property type="match status" value="1"/>
</dbReference>
<dbReference type="Pfam" id="PF13532">
    <property type="entry name" value="2OG-FeII_Oxy_2"/>
    <property type="match status" value="1"/>
</dbReference>
<proteinExistence type="predicted"/>
<dbReference type="InterPro" id="IPR027450">
    <property type="entry name" value="AlkB-like"/>
</dbReference>
<gene>
    <name evidence="3" type="ORF">OBBRIDRAFT_789174</name>
</gene>
<feature type="domain" description="Fe2OG dioxygenase" evidence="2">
    <location>
        <begin position="275"/>
        <end position="407"/>
    </location>
</feature>
<dbReference type="OrthoDB" id="412814at2759"/>
<dbReference type="AlphaFoldDB" id="A0A8E2DRK7"/>
<dbReference type="GO" id="GO:0006974">
    <property type="term" value="P:DNA damage response"/>
    <property type="evidence" value="ECO:0007669"/>
    <property type="project" value="InterPro"/>
</dbReference>
<keyword evidence="4" id="KW-1185">Reference proteome</keyword>
<dbReference type="PROSITE" id="PS51471">
    <property type="entry name" value="FE2OG_OXY"/>
    <property type="match status" value="1"/>
</dbReference>
<organism evidence="3 4">
    <name type="scientific">Obba rivulosa</name>
    <dbReference type="NCBI Taxonomy" id="1052685"/>
    <lineage>
        <taxon>Eukaryota</taxon>
        <taxon>Fungi</taxon>
        <taxon>Dikarya</taxon>
        <taxon>Basidiomycota</taxon>
        <taxon>Agaricomycotina</taxon>
        <taxon>Agaricomycetes</taxon>
        <taxon>Polyporales</taxon>
        <taxon>Gelatoporiaceae</taxon>
        <taxon>Obba</taxon>
    </lineage>
</organism>
<feature type="region of interest" description="Disordered" evidence="1">
    <location>
        <begin position="1"/>
        <end position="53"/>
    </location>
</feature>
<evidence type="ECO:0000256" key="1">
    <source>
        <dbReference type="SAM" id="MobiDB-lite"/>
    </source>
</evidence>
<dbReference type="GO" id="GO:0006631">
    <property type="term" value="P:fatty acid metabolic process"/>
    <property type="evidence" value="ECO:0007669"/>
    <property type="project" value="TreeGrafter"/>
</dbReference>
<protein>
    <recommendedName>
        <fullName evidence="2">Fe2OG dioxygenase domain-containing protein</fullName>
    </recommendedName>
</protein>
<dbReference type="GO" id="GO:0005759">
    <property type="term" value="C:mitochondrial matrix"/>
    <property type="evidence" value="ECO:0007669"/>
    <property type="project" value="TreeGrafter"/>
</dbReference>
<dbReference type="Proteomes" id="UP000250043">
    <property type="component" value="Unassembled WGS sequence"/>
</dbReference>
<dbReference type="InterPro" id="IPR005123">
    <property type="entry name" value="Oxoglu/Fe-dep_dioxygenase_dom"/>
</dbReference>
<name>A0A8E2DRK7_9APHY</name>
<dbReference type="EMBL" id="KV722343">
    <property type="protein sequence ID" value="OCH94483.1"/>
    <property type="molecule type" value="Genomic_DNA"/>
</dbReference>
<accession>A0A8E2DRK7</accession>
<dbReference type="SUPFAM" id="SSF51197">
    <property type="entry name" value="Clavaminate synthase-like"/>
    <property type="match status" value="1"/>
</dbReference>
<dbReference type="InterPro" id="IPR037151">
    <property type="entry name" value="AlkB-like_sf"/>
</dbReference>
<dbReference type="PANTHER" id="PTHR21052:SF0">
    <property type="entry name" value="ALPHA-KETOGLUTARATE-DEPENDENT DIOXYGENASE ALKB HOMOLOG 7, MITOCHONDRIAL"/>
    <property type="match status" value="1"/>
</dbReference>
<reference evidence="3 4" key="1">
    <citation type="submission" date="2016-07" db="EMBL/GenBank/DDBJ databases">
        <title>Draft genome of the white-rot fungus Obba rivulosa 3A-2.</title>
        <authorList>
            <consortium name="DOE Joint Genome Institute"/>
            <person name="Miettinen O."/>
            <person name="Riley R."/>
            <person name="Acob R."/>
            <person name="Barry K."/>
            <person name="Cullen D."/>
            <person name="De Vries R."/>
            <person name="Hainaut M."/>
            <person name="Hatakka A."/>
            <person name="Henrissat B."/>
            <person name="Hilden K."/>
            <person name="Kuo R."/>
            <person name="Labutti K."/>
            <person name="Lipzen A."/>
            <person name="Makela M.R."/>
            <person name="Sandor L."/>
            <person name="Spatafora J.W."/>
            <person name="Grigoriev I.V."/>
            <person name="Hibbett D.S."/>
        </authorList>
    </citation>
    <scope>NUCLEOTIDE SEQUENCE [LARGE SCALE GENOMIC DNA]</scope>
    <source>
        <strain evidence="3 4">3A-2</strain>
    </source>
</reference>
<evidence type="ECO:0000259" key="2">
    <source>
        <dbReference type="PROSITE" id="PS51471"/>
    </source>
</evidence>
<feature type="compositionally biased region" description="Basic and acidic residues" evidence="1">
    <location>
        <begin position="32"/>
        <end position="47"/>
    </location>
</feature>